<dbReference type="Proteomes" id="UP001172673">
    <property type="component" value="Unassembled WGS sequence"/>
</dbReference>
<dbReference type="EMBL" id="JAPDRK010000009">
    <property type="protein sequence ID" value="KAJ9608657.1"/>
    <property type="molecule type" value="Genomic_DNA"/>
</dbReference>
<feature type="compositionally biased region" description="Basic residues" evidence="1">
    <location>
        <begin position="1"/>
        <end position="17"/>
    </location>
</feature>
<proteinExistence type="predicted"/>
<protein>
    <submittedName>
        <fullName evidence="2">Uncharacterized protein</fullName>
    </submittedName>
</protein>
<feature type="compositionally biased region" description="Basic and acidic residues" evidence="1">
    <location>
        <begin position="229"/>
        <end position="246"/>
    </location>
</feature>
<reference evidence="2" key="1">
    <citation type="submission" date="2022-10" db="EMBL/GenBank/DDBJ databases">
        <title>Culturing micro-colonial fungi from biological soil crusts in the Mojave desert and describing Neophaeococcomyces mojavensis, and introducing the new genera and species Taxawa tesnikishii.</title>
        <authorList>
            <person name="Kurbessoian T."/>
            <person name="Stajich J.E."/>
        </authorList>
    </citation>
    <scope>NUCLEOTIDE SEQUENCE</scope>
    <source>
        <strain evidence="2">TK_41</strain>
    </source>
</reference>
<organism evidence="2 3">
    <name type="scientific">Cladophialophora chaetospira</name>
    <dbReference type="NCBI Taxonomy" id="386627"/>
    <lineage>
        <taxon>Eukaryota</taxon>
        <taxon>Fungi</taxon>
        <taxon>Dikarya</taxon>
        <taxon>Ascomycota</taxon>
        <taxon>Pezizomycotina</taxon>
        <taxon>Eurotiomycetes</taxon>
        <taxon>Chaetothyriomycetidae</taxon>
        <taxon>Chaetothyriales</taxon>
        <taxon>Herpotrichiellaceae</taxon>
        <taxon>Cladophialophora</taxon>
    </lineage>
</organism>
<evidence type="ECO:0000256" key="1">
    <source>
        <dbReference type="SAM" id="MobiDB-lite"/>
    </source>
</evidence>
<sequence>MLSKETKRKGKALKKKSTQPSQITVNEASLFSGSGETAESVLPAAAIAVADDRSSSPPIIPSSKAFNLQREAYQLQTASKMNINDFSDNMAWPALESPIVRPASAPTRSKPLPDNGRPRPKDGKCAGFSSKTTVRPAVPVLLSTTRQGQGARKTNEALSYPASLGQKSQEGSTKKKEIPKFDKPETKAAYEKSTGDPSATSQATLRPMNETTPGPASAGTKRQKKRSKAQKDTQHEIEESQEHQVVEDVCNDDGETPKMSLDGPELCDPVDHENSTDDHALAEFKFDGLHPRLRCPKPDCRVMTSCWDSNVVICPACGPHSFTRYCKKEHLYDDMQRHWAVECGQNMISGPIDRDTIRSSQLPQRPYLAPQMPNMLERHRQAVYRAMEDADYFIFADIEEVDPDLPKPTRAQWNAVRGTGKLAFELRFFREGGLYSETQYFTYHIQQVLSIGNAGGAEDSCMRAFSMIRNGLIRDGAWRDEILSYLCMQVAGEWGGFKVPEFFYNVAEVNAIFARSKVLPAFA</sequence>
<dbReference type="AlphaFoldDB" id="A0AA38X8R1"/>
<gene>
    <name evidence="2" type="ORF">H2200_006428</name>
</gene>
<feature type="region of interest" description="Disordered" evidence="1">
    <location>
        <begin position="1"/>
        <end position="27"/>
    </location>
</feature>
<dbReference type="CDD" id="cd20335">
    <property type="entry name" value="BRcat_RBR"/>
    <property type="match status" value="1"/>
</dbReference>
<feature type="compositionally biased region" description="Polar residues" evidence="1">
    <location>
        <begin position="195"/>
        <end position="214"/>
    </location>
</feature>
<feature type="region of interest" description="Disordered" evidence="1">
    <location>
        <begin position="97"/>
        <end position="246"/>
    </location>
</feature>
<name>A0AA38X8R1_9EURO</name>
<accession>A0AA38X8R1</accession>
<feature type="compositionally biased region" description="Polar residues" evidence="1">
    <location>
        <begin position="18"/>
        <end position="27"/>
    </location>
</feature>
<evidence type="ECO:0000313" key="2">
    <source>
        <dbReference type="EMBL" id="KAJ9608657.1"/>
    </source>
</evidence>
<comment type="caution">
    <text evidence="2">The sequence shown here is derived from an EMBL/GenBank/DDBJ whole genome shotgun (WGS) entry which is preliminary data.</text>
</comment>
<feature type="compositionally biased region" description="Basic and acidic residues" evidence="1">
    <location>
        <begin position="172"/>
        <end position="194"/>
    </location>
</feature>
<evidence type="ECO:0000313" key="3">
    <source>
        <dbReference type="Proteomes" id="UP001172673"/>
    </source>
</evidence>
<keyword evidence="3" id="KW-1185">Reference proteome</keyword>